<sequence>MNDFERILDDEEITAQEVDDYYNNILEGLRAKETPVEQNPHRN</sequence>
<name>A0A0D1IWN9_BACIU</name>
<dbReference type="EMBL" id="JXBC01000014">
    <property type="protein sequence ID" value="KIU04404.1"/>
    <property type="molecule type" value="Genomic_DNA"/>
</dbReference>
<reference evidence="1 2" key="1">
    <citation type="submission" date="2014-12" db="EMBL/GenBank/DDBJ databases">
        <title>Comparative genome analysis of Bacillus coagulans HM-08, Clostridium butyricum HM-68, Bacillus subtilis HM-66 and Bacillus licheniformis BL-09.</title>
        <authorList>
            <person name="Zhang H."/>
        </authorList>
    </citation>
    <scope>NUCLEOTIDE SEQUENCE [LARGE SCALE GENOMIC DNA]</scope>
    <source>
        <strain evidence="1 2">HM-66</strain>
    </source>
</reference>
<organism evidence="1 2">
    <name type="scientific">Bacillus subtilis</name>
    <dbReference type="NCBI Taxonomy" id="1423"/>
    <lineage>
        <taxon>Bacteria</taxon>
        <taxon>Bacillati</taxon>
        <taxon>Bacillota</taxon>
        <taxon>Bacilli</taxon>
        <taxon>Bacillales</taxon>
        <taxon>Bacillaceae</taxon>
        <taxon>Bacillus</taxon>
    </lineage>
</organism>
<dbReference type="Proteomes" id="UP000032247">
    <property type="component" value="Unassembled WGS sequence"/>
</dbReference>
<gene>
    <name evidence="1" type="ORF">SC09_contig8orf00036</name>
</gene>
<evidence type="ECO:0000313" key="2">
    <source>
        <dbReference type="Proteomes" id="UP000032247"/>
    </source>
</evidence>
<accession>A0A0D1IWN9</accession>
<dbReference type="AlphaFoldDB" id="A0A0D1IWN9"/>
<proteinExistence type="predicted"/>
<protein>
    <submittedName>
        <fullName evidence="1">Uncharacterized protein</fullName>
    </submittedName>
</protein>
<dbReference type="PATRIC" id="fig|1423.173.peg.4845"/>
<evidence type="ECO:0000313" key="1">
    <source>
        <dbReference type="EMBL" id="KIU04404.1"/>
    </source>
</evidence>
<comment type="caution">
    <text evidence="1">The sequence shown here is derived from an EMBL/GenBank/DDBJ whole genome shotgun (WGS) entry which is preliminary data.</text>
</comment>